<dbReference type="FunFam" id="1.20.1310.10:FF:000017">
    <property type="entry name" value="Cullin 5"/>
    <property type="match status" value="1"/>
</dbReference>
<evidence type="ECO:0000259" key="9">
    <source>
        <dbReference type="PROSITE" id="PS50069"/>
    </source>
</evidence>
<dbReference type="Gene3D" id="1.20.1310.10">
    <property type="entry name" value="Cullin Repeats"/>
    <property type="match status" value="4"/>
</dbReference>
<dbReference type="GO" id="GO:0016491">
    <property type="term" value="F:oxidoreductase activity"/>
    <property type="evidence" value="ECO:0007669"/>
    <property type="project" value="InterPro"/>
</dbReference>
<proteinExistence type="inferred from homology"/>
<dbReference type="SUPFAM" id="SSF46785">
    <property type="entry name" value="Winged helix' DNA-binding domain"/>
    <property type="match status" value="1"/>
</dbReference>
<dbReference type="FunFam" id="1.20.1310.10:FF:000009">
    <property type="entry name" value="Cullin 5"/>
    <property type="match status" value="1"/>
</dbReference>
<dbReference type="FunFam" id="1.20.1310.10:FF:000014">
    <property type="entry name" value="Cullin 5"/>
    <property type="match status" value="1"/>
</dbReference>
<evidence type="ECO:0000256" key="4">
    <source>
        <dbReference type="ARBA" id="ARBA00022786"/>
    </source>
</evidence>
<evidence type="ECO:0000313" key="11">
    <source>
        <dbReference type="Proteomes" id="UP001249851"/>
    </source>
</evidence>
<dbReference type="SUPFAM" id="SSF75632">
    <property type="entry name" value="Cullin homology domain"/>
    <property type="match status" value="1"/>
</dbReference>
<dbReference type="SMART" id="SM00884">
    <property type="entry name" value="Cullin_Nedd8"/>
    <property type="match status" value="1"/>
</dbReference>
<dbReference type="SUPFAM" id="SSF54373">
    <property type="entry name" value="FAD-linked reductases, C-terminal domain"/>
    <property type="match status" value="1"/>
</dbReference>
<dbReference type="InterPro" id="IPR001373">
    <property type="entry name" value="Cullin_N"/>
</dbReference>
<accession>A0AAD9R0N1</accession>
<dbReference type="PANTHER" id="PTHR11932">
    <property type="entry name" value="CULLIN"/>
    <property type="match status" value="1"/>
</dbReference>
<keyword evidence="5" id="KW-0832">Ubl conjugation</keyword>
<evidence type="ECO:0000256" key="1">
    <source>
        <dbReference type="ARBA" id="ARBA00004906"/>
    </source>
</evidence>
<evidence type="ECO:0000256" key="3">
    <source>
        <dbReference type="ARBA" id="ARBA00022499"/>
    </source>
</evidence>
<dbReference type="Gene3D" id="3.30.230.130">
    <property type="entry name" value="Cullin, Chain C, Domain 2"/>
    <property type="match status" value="2"/>
</dbReference>
<evidence type="ECO:0000256" key="8">
    <source>
        <dbReference type="RuleBase" id="RU003829"/>
    </source>
</evidence>
<dbReference type="Pfam" id="PF01593">
    <property type="entry name" value="Amino_oxidase"/>
    <property type="match status" value="1"/>
</dbReference>
<dbReference type="Proteomes" id="UP001249851">
    <property type="component" value="Unassembled WGS sequence"/>
</dbReference>
<dbReference type="InterPro" id="IPR016159">
    <property type="entry name" value="Cullin_repeat-like_dom_sf"/>
</dbReference>
<organism evidence="10 11">
    <name type="scientific">Acropora cervicornis</name>
    <name type="common">Staghorn coral</name>
    <dbReference type="NCBI Taxonomy" id="6130"/>
    <lineage>
        <taxon>Eukaryota</taxon>
        <taxon>Metazoa</taxon>
        <taxon>Cnidaria</taxon>
        <taxon>Anthozoa</taxon>
        <taxon>Hexacorallia</taxon>
        <taxon>Scleractinia</taxon>
        <taxon>Astrocoeniina</taxon>
        <taxon>Acroporidae</taxon>
        <taxon>Acropora</taxon>
    </lineage>
</organism>
<comment type="caution">
    <text evidence="10">The sequence shown here is derived from an EMBL/GenBank/DDBJ whole genome shotgun (WGS) entry which is preliminary data.</text>
</comment>
<gene>
    <name evidence="10" type="ORF">P5673_004581</name>
</gene>
<protein>
    <recommendedName>
        <fullName evidence="6">Cullin-5</fullName>
    </recommendedName>
</protein>
<dbReference type="InterPro" id="IPR059120">
    <property type="entry name" value="Cullin-like_AB"/>
</dbReference>
<comment type="pathway">
    <text evidence="1">Protein modification; protein ubiquitination.</text>
</comment>
<dbReference type="SUPFAM" id="SSF51905">
    <property type="entry name" value="FAD/NAD(P)-binding domain"/>
    <property type="match status" value="1"/>
</dbReference>
<dbReference type="SUPFAM" id="SSF74788">
    <property type="entry name" value="Cullin repeat-like"/>
    <property type="match status" value="1"/>
</dbReference>
<dbReference type="InterPro" id="IPR019559">
    <property type="entry name" value="Cullin_neddylation_domain"/>
</dbReference>
<evidence type="ECO:0000256" key="2">
    <source>
        <dbReference type="ARBA" id="ARBA00006019"/>
    </source>
</evidence>
<evidence type="ECO:0000256" key="5">
    <source>
        <dbReference type="ARBA" id="ARBA00022843"/>
    </source>
</evidence>
<comment type="similarity">
    <text evidence="2 7 8">Belongs to the cullin family.</text>
</comment>
<dbReference type="AlphaFoldDB" id="A0AAD9R0N1"/>
<dbReference type="Gene3D" id="3.50.50.60">
    <property type="entry name" value="FAD/NAD(P)-binding domain"/>
    <property type="match status" value="1"/>
</dbReference>
<keyword evidence="11" id="KW-1185">Reference proteome</keyword>
<dbReference type="EMBL" id="JARQWQ010000007">
    <property type="protein sequence ID" value="KAK2570870.1"/>
    <property type="molecule type" value="Genomic_DNA"/>
</dbReference>
<dbReference type="InterPro" id="IPR045093">
    <property type="entry name" value="Cullin"/>
</dbReference>
<evidence type="ECO:0000256" key="6">
    <source>
        <dbReference type="ARBA" id="ARBA00040451"/>
    </source>
</evidence>
<reference evidence="10" key="1">
    <citation type="journal article" date="2023" name="G3 (Bethesda)">
        <title>Whole genome assembly and annotation of the endangered Caribbean coral Acropora cervicornis.</title>
        <authorList>
            <person name="Selwyn J.D."/>
            <person name="Vollmer S.V."/>
        </authorList>
    </citation>
    <scope>NUCLEOTIDE SEQUENCE</scope>
    <source>
        <strain evidence="10">K2</strain>
    </source>
</reference>
<reference evidence="10" key="2">
    <citation type="journal article" date="2023" name="Science">
        <title>Genomic signatures of disease resistance in endangered staghorn corals.</title>
        <authorList>
            <person name="Vollmer S.V."/>
            <person name="Selwyn J.D."/>
            <person name="Despard B.A."/>
            <person name="Roesel C.L."/>
        </authorList>
    </citation>
    <scope>NUCLEOTIDE SEQUENCE</scope>
    <source>
        <strain evidence="10">K2</strain>
    </source>
</reference>
<evidence type="ECO:0000313" key="10">
    <source>
        <dbReference type="EMBL" id="KAK2570870.1"/>
    </source>
</evidence>
<dbReference type="InterPro" id="IPR036317">
    <property type="entry name" value="Cullin_homology_sf"/>
</dbReference>
<dbReference type="Gene3D" id="1.10.10.10">
    <property type="entry name" value="Winged helix-like DNA-binding domain superfamily/Winged helix DNA-binding domain"/>
    <property type="match status" value="1"/>
</dbReference>
<dbReference type="InterPro" id="IPR036388">
    <property type="entry name" value="WH-like_DNA-bd_sf"/>
</dbReference>
<dbReference type="GO" id="GO:0006511">
    <property type="term" value="P:ubiquitin-dependent protein catabolic process"/>
    <property type="evidence" value="ECO:0007669"/>
    <property type="project" value="InterPro"/>
</dbReference>
<dbReference type="SMART" id="SM00182">
    <property type="entry name" value="CULLIN"/>
    <property type="match status" value="1"/>
</dbReference>
<dbReference type="Pfam" id="PF26557">
    <property type="entry name" value="Cullin_AB"/>
    <property type="match status" value="1"/>
</dbReference>
<feature type="domain" description="Cullin family profile" evidence="9">
    <location>
        <begin position="366"/>
        <end position="585"/>
    </location>
</feature>
<evidence type="ECO:0000256" key="7">
    <source>
        <dbReference type="PROSITE-ProRule" id="PRU00330"/>
    </source>
</evidence>
<dbReference type="InterPro" id="IPR036390">
    <property type="entry name" value="WH_DNA-bd_sf"/>
</dbReference>
<dbReference type="GO" id="GO:0031625">
    <property type="term" value="F:ubiquitin protein ligase binding"/>
    <property type="evidence" value="ECO:0007669"/>
    <property type="project" value="InterPro"/>
</dbReference>
<dbReference type="Pfam" id="PF10557">
    <property type="entry name" value="Cullin_Nedd8"/>
    <property type="match status" value="1"/>
</dbReference>
<name>A0AAD9R0N1_ACRCE</name>
<sequence length="1204" mass="137128">MMSALLLNSKKSGIQFEDKWPELKPTVNKLLKQQAVSTQEWQTLFWDVHKICTWDEKGSQKVHKALKDEVASFIKHVQERVLKHEDNSTLLRSYISEWSKFFTQCSYLPKPFNTLESNLQGKAGGGSIKRPQNEQSTVQKLMLESWNDGIFNTIKSKLQSINLSSENLDKLKIYRENFEKAYLETTEEFYKTQAASYLQENGVQNYMQYAEMKLKEEEQRAVRYLETRKNCDSVLVLTDCCVNVLVGSFKETILAECPGMIAANETEKLLLMFQLMDRVRGGVDPMIANLESYIDSEKYVEELLTLFNRFSKLVKDAFNDDPRFLTARDKAFKTVVNDSTIFKLELPNKSKSGGGGLNTKSQPESRCPELLANFCDMLLRKTPYSKKLTSDEIQAKLKDVLLVLKYVINKDVFMRYHKAHLTRRLILDTSADSEMEENMVEWLRDVGMPADYINKLARMFQDIKVSNDLNQGFKTEYKKKGGIADSVNIKILNAGAWSRASERIPVSLPTELEDYIPGVEEFYRKNHSGRKLQWHHLMSNGVITFANKSGRFDLESLVAFAKLKRQILLCQPEAKSPKDFSESSLFWVNEDFAVIKNGKVQKRGKVNFIGRLQLSTEKSKQEENDGIEAIVKIMKMRKRITNAALQTELVEILKNMFIPQKKMIKEQIEWLIEHKYLRRDEEDINTFLYLLVMAKRPKVVVIGAGVAGLTAASKLYQSGQVEVCVLEASERVGGRMHTVTMGETKVEFGASWIHGTVGNPIFDLACNLKVLNKDDINKTWIHQGSRCKPEIVTMPYPYVDNQLLTEVWGVFHELLSETEDVAKMKSFKENFKQTTCLPKISVGEYLNHGFQSYLESCLSDKDEVLAMKKNLFRLFKERECINIGCHSLFDVNAEEFGEFNYFGGSDHCPIPGGYDNILKALQTQFDINCIHFNHAVMQVDWTTNHEEPSQKCHNPVKVLCNNGEAFEADHVILTVSLGVLKENALSLFNPPLPVEKISAIQNLGFGCVGKIVLEFEKPFWSTEEYSIHVIWDEEEFNNHGFNNGQLSKERGIFHDHPWVRCVFGFTTSCPGSNILLAWFHGKEARQIESTSTQEIAQICFAILEKCTSLKSFPPLLSVQVTQWATNPLTQGSYSFLSKAARASDFDCLASPLPPLSSVNKSGLPALQVMFAGEATNRHYYGTVHGAHMTGIREAERLLEYLGGQ</sequence>
<dbReference type="Pfam" id="PF00888">
    <property type="entry name" value="Cullin"/>
    <property type="match status" value="1"/>
</dbReference>
<dbReference type="InterPro" id="IPR002937">
    <property type="entry name" value="Amino_oxidase"/>
</dbReference>
<dbReference type="Gene3D" id="3.90.660.10">
    <property type="match status" value="1"/>
</dbReference>
<dbReference type="PROSITE" id="PS50069">
    <property type="entry name" value="CULLIN_2"/>
    <property type="match status" value="1"/>
</dbReference>
<dbReference type="InterPro" id="IPR016158">
    <property type="entry name" value="Cullin_homology"/>
</dbReference>
<keyword evidence="4" id="KW-0833">Ubl conjugation pathway</keyword>
<dbReference type="InterPro" id="IPR036188">
    <property type="entry name" value="FAD/NAD-bd_sf"/>
</dbReference>
<keyword evidence="3" id="KW-1017">Isopeptide bond</keyword>